<reference evidence="1 2" key="1">
    <citation type="submission" date="2019-06" db="EMBL/GenBank/DDBJ databases">
        <title>Comparative genomics and metabolomics analyses of clavulanic acid producing Streptomyces species provides insight into specialized metabolism and evolution of beta-lactam biosynthetic gene clusters.</title>
        <authorList>
            <person name="Moore M.A."/>
            <person name="Cruz-Morales P."/>
            <person name="Barona Gomez F."/>
            <person name="Kapil T."/>
        </authorList>
    </citation>
    <scope>NUCLEOTIDE SEQUENCE [LARGE SCALE GENOMIC DNA]</scope>
    <source>
        <strain evidence="1 2">T-272</strain>
    </source>
</reference>
<keyword evidence="1" id="KW-0378">Hydrolase</keyword>
<feature type="non-terminal residue" evidence="1">
    <location>
        <position position="1"/>
    </location>
</feature>
<dbReference type="EMBL" id="VDEQ01000219">
    <property type="protein sequence ID" value="MQS37824.1"/>
    <property type="molecule type" value="Genomic_DNA"/>
</dbReference>
<proteinExistence type="predicted"/>
<dbReference type="Proteomes" id="UP000460558">
    <property type="component" value="Unassembled WGS sequence"/>
</dbReference>
<evidence type="ECO:0000313" key="2">
    <source>
        <dbReference type="Proteomes" id="UP000460558"/>
    </source>
</evidence>
<comment type="caution">
    <text evidence="1">The sequence shown here is derived from an EMBL/GenBank/DDBJ whole genome shotgun (WGS) entry which is preliminary data.</text>
</comment>
<gene>
    <name evidence="1" type="ORF">FFZ77_19990</name>
</gene>
<dbReference type="GO" id="GO:0016787">
    <property type="term" value="F:hydrolase activity"/>
    <property type="evidence" value="ECO:0007669"/>
    <property type="project" value="UniProtKB-KW"/>
</dbReference>
<organism evidence="1 2">
    <name type="scientific">Streptomyces katsurahamanus</name>
    <dbReference type="NCBI Taxonomy" id="2577098"/>
    <lineage>
        <taxon>Bacteria</taxon>
        <taxon>Bacillati</taxon>
        <taxon>Actinomycetota</taxon>
        <taxon>Actinomycetes</taxon>
        <taxon>Kitasatosporales</taxon>
        <taxon>Streptomycetaceae</taxon>
        <taxon>Streptomyces</taxon>
    </lineage>
</organism>
<name>A0ABW9NY98_9ACTN</name>
<sequence length="84" mass="9309">RAQEGPAVRDFVRLADSWTGRPDLHEAFTAGYGRPLTGAEEQHLTVESLLDAVSGIQYGTRHHDPELAERGLRTLARLRTGRTT</sequence>
<keyword evidence="2" id="KW-1185">Reference proteome</keyword>
<protein>
    <submittedName>
        <fullName evidence="1">NUDIX hydrolase</fullName>
    </submittedName>
</protein>
<evidence type="ECO:0000313" key="1">
    <source>
        <dbReference type="EMBL" id="MQS37824.1"/>
    </source>
</evidence>
<accession>A0ABW9NY98</accession>